<dbReference type="Pfam" id="PF22945">
    <property type="entry name" value="LEM-3_GIY-YIG"/>
    <property type="match status" value="1"/>
</dbReference>
<feature type="domain" description="GIY-YIG" evidence="1">
    <location>
        <begin position="11"/>
        <end position="99"/>
    </location>
</feature>
<gene>
    <name evidence="2" type="ORF">SAMN05216217_101113</name>
</gene>
<organism evidence="2 3">
    <name type="scientific">Halopseudomonas yangmingensis</name>
    <dbReference type="NCBI Taxonomy" id="1720063"/>
    <lineage>
        <taxon>Bacteria</taxon>
        <taxon>Pseudomonadati</taxon>
        <taxon>Pseudomonadota</taxon>
        <taxon>Gammaproteobacteria</taxon>
        <taxon>Pseudomonadales</taxon>
        <taxon>Pseudomonadaceae</taxon>
        <taxon>Halopseudomonas</taxon>
    </lineage>
</organism>
<evidence type="ECO:0000313" key="3">
    <source>
        <dbReference type="Proteomes" id="UP000243629"/>
    </source>
</evidence>
<evidence type="ECO:0000259" key="1">
    <source>
        <dbReference type="PROSITE" id="PS50164"/>
    </source>
</evidence>
<dbReference type="OrthoDB" id="67448at2"/>
<sequence>MKFSQQTRLHLRFYVYGLVDPRDQKIFYIGKASANNRAFDHLKAAATESRKSQRISEIRAAGCEPSVEVLRYGLETESAAFDVEAALIDAFGLENLTNSVRGHGVDRGRMPAEVVERLHGAKPVVVTEIDEPCMVFFIKNTYTPTQSEQEIYDSVRQFWYQVSESNRENLSYRIALGVVDGVVIRAYSIAGWFPAGSTFSTRKYESERRDKWEFVGQKIDGHALVGRLLVGGDGLPIPAVQNGYTYLQGA</sequence>
<dbReference type="EMBL" id="FOUI01000001">
    <property type="protein sequence ID" value="SFM11570.1"/>
    <property type="molecule type" value="Genomic_DNA"/>
</dbReference>
<protein>
    <recommendedName>
        <fullName evidence="1">GIY-YIG domain-containing protein</fullName>
    </recommendedName>
</protein>
<dbReference type="Proteomes" id="UP000243629">
    <property type="component" value="Unassembled WGS sequence"/>
</dbReference>
<dbReference type="RefSeq" id="WP_093471288.1">
    <property type="nucleotide sequence ID" value="NZ_FOUI01000001.1"/>
</dbReference>
<dbReference type="AlphaFoldDB" id="A0A1I4N8H0"/>
<proteinExistence type="predicted"/>
<keyword evidence="3" id="KW-1185">Reference proteome</keyword>
<dbReference type="CDD" id="cd10440">
    <property type="entry name" value="GIY-YIG_COG3680"/>
    <property type="match status" value="1"/>
</dbReference>
<dbReference type="STRING" id="1720063.SAMN05216217_101113"/>
<reference evidence="3" key="1">
    <citation type="submission" date="2016-10" db="EMBL/GenBank/DDBJ databases">
        <authorList>
            <person name="Varghese N."/>
            <person name="Submissions S."/>
        </authorList>
    </citation>
    <scope>NUCLEOTIDE SEQUENCE [LARGE SCALE GENOMIC DNA]</scope>
    <source>
        <strain evidence="3">DSM 24213</strain>
    </source>
</reference>
<name>A0A1I4N8H0_9GAMM</name>
<dbReference type="PROSITE" id="PS50164">
    <property type="entry name" value="GIY_YIG"/>
    <property type="match status" value="1"/>
</dbReference>
<accession>A0A1I4N8H0</accession>
<evidence type="ECO:0000313" key="2">
    <source>
        <dbReference type="EMBL" id="SFM11570.1"/>
    </source>
</evidence>
<dbReference type="InterPro" id="IPR000305">
    <property type="entry name" value="GIY-YIG_endonuc"/>
</dbReference>